<dbReference type="InParanoid" id="A0A0V0QZT7"/>
<evidence type="ECO:0000313" key="4">
    <source>
        <dbReference type="Proteomes" id="UP000054937"/>
    </source>
</evidence>
<sequence length="435" mass="51358">MNNLQLLSSQQNNFQGGIGVQAFPLSEQSNFSQNQDIQNIFKQQSFQSINQPDFLQGNTQNSAELLKQQLISQNQKILEQIQEIQASLQYQQMQQQQKQIIQQQKQEVQNNLSNIKQNVSNQKNQEWYLQKNNEKELFQLELNKLSKFQSQNEIGQKTLPVTKCIAKENFQKDDKQLKNIFKQQQQQEQEGEDKKLQSQQLNQKQKQNIQVENKQEQKLQQQLQQQNPKITYNSLGLKASEETKNLPKNIGCTLGKYLRMKFPQDDFIQNQCKLTRIQDFQDLWKNQEKSLEYRFESLKFLKGPFLRYVSQNTRMKHKRLVIKYLGIIVKGCLEPESFLNFKQSYQKIVQVEKVNQFQQVQEVQEQKKQILQQKINQKSNDINNNDDDDNNKLIQEQKQINNSKFKLIKGNNDDSSDQQKYNNQETMSTSFGSAQ</sequence>
<feature type="compositionally biased region" description="Low complexity" evidence="2">
    <location>
        <begin position="197"/>
        <end position="213"/>
    </location>
</feature>
<dbReference type="AlphaFoldDB" id="A0A0V0QZT7"/>
<feature type="compositionally biased region" description="Polar residues" evidence="2">
    <location>
        <begin position="418"/>
        <end position="435"/>
    </location>
</feature>
<reference evidence="3 4" key="1">
    <citation type="journal article" date="2015" name="Sci. Rep.">
        <title>Genome of the facultative scuticociliatosis pathogen Pseudocohnilembus persalinus provides insight into its virulence through horizontal gene transfer.</title>
        <authorList>
            <person name="Xiong J."/>
            <person name="Wang G."/>
            <person name="Cheng J."/>
            <person name="Tian M."/>
            <person name="Pan X."/>
            <person name="Warren A."/>
            <person name="Jiang C."/>
            <person name="Yuan D."/>
            <person name="Miao W."/>
        </authorList>
    </citation>
    <scope>NUCLEOTIDE SEQUENCE [LARGE SCALE GENOMIC DNA]</scope>
    <source>
        <strain evidence="3">36N120E</strain>
    </source>
</reference>
<keyword evidence="1" id="KW-0175">Coiled coil</keyword>
<evidence type="ECO:0000313" key="3">
    <source>
        <dbReference type="EMBL" id="KRX07581.1"/>
    </source>
</evidence>
<dbReference type="EMBL" id="LDAU01000082">
    <property type="protein sequence ID" value="KRX07581.1"/>
    <property type="molecule type" value="Genomic_DNA"/>
</dbReference>
<feature type="region of interest" description="Disordered" evidence="2">
    <location>
        <begin position="404"/>
        <end position="435"/>
    </location>
</feature>
<keyword evidence="4" id="KW-1185">Reference proteome</keyword>
<feature type="region of interest" description="Disordered" evidence="2">
    <location>
        <begin position="183"/>
        <end position="213"/>
    </location>
</feature>
<protein>
    <submittedName>
        <fullName evidence="3">Uncharacterized protein</fullName>
    </submittedName>
</protein>
<gene>
    <name evidence="3" type="ORF">PPERSA_11130</name>
</gene>
<evidence type="ECO:0000256" key="2">
    <source>
        <dbReference type="SAM" id="MobiDB-lite"/>
    </source>
</evidence>
<dbReference type="Proteomes" id="UP000054937">
    <property type="component" value="Unassembled WGS sequence"/>
</dbReference>
<comment type="caution">
    <text evidence="3">The sequence shown here is derived from an EMBL/GenBank/DDBJ whole genome shotgun (WGS) entry which is preliminary data.</text>
</comment>
<proteinExistence type="predicted"/>
<organism evidence="3 4">
    <name type="scientific">Pseudocohnilembus persalinus</name>
    <name type="common">Ciliate</name>
    <dbReference type="NCBI Taxonomy" id="266149"/>
    <lineage>
        <taxon>Eukaryota</taxon>
        <taxon>Sar</taxon>
        <taxon>Alveolata</taxon>
        <taxon>Ciliophora</taxon>
        <taxon>Intramacronucleata</taxon>
        <taxon>Oligohymenophorea</taxon>
        <taxon>Scuticociliatia</taxon>
        <taxon>Philasterida</taxon>
        <taxon>Pseudocohnilembidae</taxon>
        <taxon>Pseudocohnilembus</taxon>
    </lineage>
</organism>
<name>A0A0V0QZT7_PSEPJ</name>
<evidence type="ECO:0000256" key="1">
    <source>
        <dbReference type="SAM" id="Coils"/>
    </source>
</evidence>
<accession>A0A0V0QZT7</accession>
<feature type="coiled-coil region" evidence="1">
    <location>
        <begin position="67"/>
        <end position="125"/>
    </location>
</feature>